<evidence type="ECO:0000313" key="10">
    <source>
        <dbReference type="WBParaSite" id="EVEC_0000269301-mRNA-1"/>
    </source>
</evidence>
<feature type="transmembrane region" description="Helical" evidence="6">
    <location>
        <begin position="158"/>
        <end position="178"/>
    </location>
</feature>
<keyword evidence="3 6" id="KW-1133">Transmembrane helix</keyword>
<gene>
    <name evidence="8" type="ORF">EVEC_LOCUS2401</name>
</gene>
<dbReference type="EMBL" id="UXUI01007373">
    <property type="protein sequence ID" value="VDD87258.1"/>
    <property type="molecule type" value="Genomic_DNA"/>
</dbReference>
<name>A0A0N4UYM9_ENTVE</name>
<dbReference type="SMART" id="SM00724">
    <property type="entry name" value="TLC"/>
    <property type="match status" value="1"/>
</dbReference>
<dbReference type="PANTHER" id="PTHR13439">
    <property type="entry name" value="CT120 PROTEIN"/>
    <property type="match status" value="1"/>
</dbReference>
<keyword evidence="2 5" id="KW-0812">Transmembrane</keyword>
<dbReference type="InterPro" id="IPR006634">
    <property type="entry name" value="TLC-dom"/>
</dbReference>
<dbReference type="Proteomes" id="UP000274131">
    <property type="component" value="Unassembled WGS sequence"/>
</dbReference>
<keyword evidence="4 5" id="KW-0472">Membrane</keyword>
<feature type="transmembrane region" description="Helical" evidence="6">
    <location>
        <begin position="226"/>
        <end position="252"/>
    </location>
</feature>
<protein>
    <submittedName>
        <fullName evidence="10">TLC domain-containing protein</fullName>
    </submittedName>
</protein>
<evidence type="ECO:0000256" key="2">
    <source>
        <dbReference type="ARBA" id="ARBA00022692"/>
    </source>
</evidence>
<evidence type="ECO:0000313" key="8">
    <source>
        <dbReference type="EMBL" id="VDD87258.1"/>
    </source>
</evidence>
<organism evidence="10">
    <name type="scientific">Enterobius vermicularis</name>
    <name type="common">Human pinworm</name>
    <dbReference type="NCBI Taxonomy" id="51028"/>
    <lineage>
        <taxon>Eukaryota</taxon>
        <taxon>Metazoa</taxon>
        <taxon>Ecdysozoa</taxon>
        <taxon>Nematoda</taxon>
        <taxon>Chromadorea</taxon>
        <taxon>Rhabditida</taxon>
        <taxon>Spirurina</taxon>
        <taxon>Oxyuridomorpha</taxon>
        <taxon>Oxyuroidea</taxon>
        <taxon>Oxyuridae</taxon>
        <taxon>Enterobius</taxon>
    </lineage>
</organism>
<dbReference type="GO" id="GO:0055091">
    <property type="term" value="P:phospholipid homeostasis"/>
    <property type="evidence" value="ECO:0007669"/>
    <property type="project" value="TreeGrafter"/>
</dbReference>
<evidence type="ECO:0000256" key="6">
    <source>
        <dbReference type="SAM" id="Phobius"/>
    </source>
</evidence>
<dbReference type="PANTHER" id="PTHR13439:SF4">
    <property type="entry name" value="TLC DOMAIN-CONTAINING PROTEIN"/>
    <property type="match status" value="1"/>
</dbReference>
<proteinExistence type="predicted"/>
<sequence length="269" mass="31922">MLEEPLLQDGQLYPPPISRIFTSSFYIPFLSYITLFLLIQYFVQKFLYTQYTGFRQLKECRQYRLRNLTVCLIHSMISGIWAFSFVLFHPYVFFFETMHWYQSWAAQLPLLSMGYFVCDTLDMLRHEISRWTIELLLHHTASLFVFACSVLPQKFLPYAYGALLMEVNSIFLHIRTLMQITGKNKTEEKKFHVVQTLNITTFVVFRFAVQTWQITWAWVYRYDMHIFYVFVGVVGGGFFLIVNTILFVRVLASDGYLGEYGRKHTAIDR</sequence>
<dbReference type="WBParaSite" id="EVEC_0000269301-mRNA-1">
    <property type="protein sequence ID" value="EVEC_0000269301-mRNA-1"/>
    <property type="gene ID" value="EVEC_0000269301"/>
</dbReference>
<dbReference type="PROSITE" id="PS50922">
    <property type="entry name" value="TLC"/>
    <property type="match status" value="1"/>
</dbReference>
<reference evidence="8 9" key="2">
    <citation type="submission" date="2018-10" db="EMBL/GenBank/DDBJ databases">
        <authorList>
            <consortium name="Pathogen Informatics"/>
        </authorList>
    </citation>
    <scope>NUCLEOTIDE SEQUENCE [LARGE SCALE GENOMIC DNA]</scope>
</reference>
<dbReference type="GO" id="GO:0007009">
    <property type="term" value="P:plasma membrane organization"/>
    <property type="evidence" value="ECO:0007669"/>
    <property type="project" value="TreeGrafter"/>
</dbReference>
<feature type="transmembrane region" description="Helical" evidence="6">
    <location>
        <begin position="20"/>
        <end position="43"/>
    </location>
</feature>
<dbReference type="AlphaFoldDB" id="A0A0N4UYM9"/>
<dbReference type="GO" id="GO:0071709">
    <property type="term" value="P:membrane assembly"/>
    <property type="evidence" value="ECO:0007669"/>
    <property type="project" value="TreeGrafter"/>
</dbReference>
<evidence type="ECO:0000256" key="5">
    <source>
        <dbReference type="PROSITE-ProRule" id="PRU00205"/>
    </source>
</evidence>
<accession>A0A0N4UYM9</accession>
<dbReference type="OrthoDB" id="10266980at2759"/>
<feature type="transmembrane region" description="Helical" evidence="6">
    <location>
        <begin position="199"/>
        <end position="220"/>
    </location>
</feature>
<feature type="transmembrane region" description="Helical" evidence="6">
    <location>
        <begin position="64"/>
        <end position="88"/>
    </location>
</feature>
<dbReference type="Pfam" id="PF03798">
    <property type="entry name" value="TRAM_LAG1_CLN8"/>
    <property type="match status" value="1"/>
</dbReference>
<evidence type="ECO:0000313" key="9">
    <source>
        <dbReference type="Proteomes" id="UP000274131"/>
    </source>
</evidence>
<evidence type="ECO:0000259" key="7">
    <source>
        <dbReference type="PROSITE" id="PS50922"/>
    </source>
</evidence>
<dbReference type="InterPro" id="IPR050846">
    <property type="entry name" value="TLCD"/>
</dbReference>
<dbReference type="GO" id="GO:0005886">
    <property type="term" value="C:plasma membrane"/>
    <property type="evidence" value="ECO:0007669"/>
    <property type="project" value="TreeGrafter"/>
</dbReference>
<reference evidence="10" key="1">
    <citation type="submission" date="2017-02" db="UniProtKB">
        <authorList>
            <consortium name="WormBaseParasite"/>
        </authorList>
    </citation>
    <scope>IDENTIFICATION</scope>
</reference>
<evidence type="ECO:0000256" key="1">
    <source>
        <dbReference type="ARBA" id="ARBA00004141"/>
    </source>
</evidence>
<feature type="domain" description="TLC" evidence="7">
    <location>
        <begin position="60"/>
        <end position="259"/>
    </location>
</feature>
<dbReference type="GO" id="GO:0097035">
    <property type="term" value="P:regulation of membrane lipid distribution"/>
    <property type="evidence" value="ECO:0007669"/>
    <property type="project" value="TreeGrafter"/>
</dbReference>
<evidence type="ECO:0000256" key="4">
    <source>
        <dbReference type="ARBA" id="ARBA00023136"/>
    </source>
</evidence>
<evidence type="ECO:0000256" key="3">
    <source>
        <dbReference type="ARBA" id="ARBA00022989"/>
    </source>
</evidence>
<comment type="subcellular location">
    <subcellularLocation>
        <location evidence="1">Membrane</location>
        <topology evidence="1">Multi-pass membrane protein</topology>
    </subcellularLocation>
</comment>
<keyword evidence="9" id="KW-1185">Reference proteome</keyword>